<dbReference type="Proteomes" id="UP001169063">
    <property type="component" value="Unassembled WGS sequence"/>
</dbReference>
<name>A0ABT8SKN8_9CAUL</name>
<evidence type="ECO:0000313" key="1">
    <source>
        <dbReference type="EMBL" id="MDO1559074.1"/>
    </source>
</evidence>
<dbReference type="RefSeq" id="WP_302109499.1">
    <property type="nucleotide sequence ID" value="NZ_JAUKTR010000002.1"/>
</dbReference>
<dbReference type="PANTHER" id="PTHR40590:SF1">
    <property type="entry name" value="CYTOPLASMIC PROTEIN"/>
    <property type="match status" value="1"/>
</dbReference>
<accession>A0ABT8SKN8</accession>
<organism evidence="1 2">
    <name type="scientific">Peiella sedimenti</name>
    <dbReference type="NCBI Taxonomy" id="3061083"/>
    <lineage>
        <taxon>Bacteria</taxon>
        <taxon>Pseudomonadati</taxon>
        <taxon>Pseudomonadota</taxon>
        <taxon>Alphaproteobacteria</taxon>
        <taxon>Caulobacterales</taxon>
        <taxon>Caulobacteraceae</taxon>
        <taxon>Peiella</taxon>
    </lineage>
</organism>
<dbReference type="CDD" id="cd14789">
    <property type="entry name" value="Tiki"/>
    <property type="match status" value="1"/>
</dbReference>
<reference evidence="1" key="1">
    <citation type="submission" date="2023-07" db="EMBL/GenBank/DDBJ databases">
        <title>Brevundimonas soil sp. nov., isolated from the soil of chemical plant.</title>
        <authorList>
            <person name="Wu N."/>
        </authorList>
    </citation>
    <scope>NUCLEOTIDE SEQUENCE</scope>
    <source>
        <strain evidence="1">XZ-24</strain>
    </source>
</reference>
<keyword evidence="2" id="KW-1185">Reference proteome</keyword>
<gene>
    <name evidence="1" type="ORF">Q0812_06485</name>
</gene>
<protein>
    <submittedName>
        <fullName evidence="1">TraB/GumN family protein</fullName>
    </submittedName>
</protein>
<dbReference type="EMBL" id="JAUKTR010000002">
    <property type="protein sequence ID" value="MDO1559074.1"/>
    <property type="molecule type" value="Genomic_DNA"/>
</dbReference>
<proteinExistence type="predicted"/>
<evidence type="ECO:0000313" key="2">
    <source>
        <dbReference type="Proteomes" id="UP001169063"/>
    </source>
</evidence>
<dbReference type="InterPro" id="IPR002816">
    <property type="entry name" value="TraB/PrgY/GumN_fam"/>
</dbReference>
<sequence>MSLSFQSLTARLMRGAAGVALGLGLTIAALPQQALAYEAAAETPAAGSGPALFIVRDHDSTIYLMGTVHLMRPGDDWARPEIRQAFDASSELWLEITNVDDQAAAAPLIQQYGLSPQTPLSSRLSAEENARLAQVAGELGLTPQALEPMRPWLAGLLLTNLSLQKVGFDPSQGIDMVVRGWAREADKPVRGLEQMEDQIRLFAEMPEEAQLGFLRQSMDNAEEGVALLDRMADAWRRGDHETLDSAALAEMRRDEPAFYAAMFTARNANWVNQIQEMLSGSGTSFIAVGAGHLAGPDSVQAMLEQRGVTVERR</sequence>
<dbReference type="Pfam" id="PF01963">
    <property type="entry name" value="TraB_PrgY_gumN"/>
    <property type="match status" value="1"/>
</dbReference>
<dbReference type="PANTHER" id="PTHR40590">
    <property type="entry name" value="CYTOPLASMIC PROTEIN-RELATED"/>
    <property type="match status" value="1"/>
</dbReference>
<comment type="caution">
    <text evidence="1">The sequence shown here is derived from an EMBL/GenBank/DDBJ whole genome shotgun (WGS) entry which is preliminary data.</text>
</comment>
<dbReference type="InterPro" id="IPR047111">
    <property type="entry name" value="YbaP-like"/>
</dbReference>